<dbReference type="InterPro" id="IPR013039">
    <property type="entry name" value="DUF1588"/>
</dbReference>
<protein>
    <submittedName>
        <fullName evidence="7">Protein containing planctomycete cytochrome C domain</fullName>
    </submittedName>
</protein>
<comment type="caution">
    <text evidence="7">The sequence shown here is derived from an EMBL/GenBank/DDBJ whole genome shotgun (WGS) entry which is preliminary data.</text>
</comment>
<dbReference type="InterPro" id="IPR011478">
    <property type="entry name" value="DUF1585"/>
</dbReference>
<dbReference type="Pfam" id="PF07637">
    <property type="entry name" value="PSD5"/>
    <property type="match status" value="1"/>
</dbReference>
<dbReference type="Pfam" id="PF07627">
    <property type="entry name" value="PSCyt3"/>
    <property type="match status" value="1"/>
</dbReference>
<name>F2ATN1_RHOBT</name>
<feature type="domain" description="DUF1587" evidence="2">
    <location>
        <begin position="147"/>
        <end position="214"/>
    </location>
</feature>
<dbReference type="InterPro" id="IPR011429">
    <property type="entry name" value="Cyt_c_Planctomycete-type"/>
</dbReference>
<dbReference type="InterPro" id="IPR013036">
    <property type="entry name" value="DUF1587"/>
</dbReference>
<feature type="domain" description="DUF1588" evidence="3">
    <location>
        <begin position="668"/>
        <end position="765"/>
    </location>
</feature>
<evidence type="ECO:0000259" key="5">
    <source>
        <dbReference type="Pfam" id="PF07635"/>
    </source>
</evidence>
<evidence type="ECO:0000259" key="4">
    <source>
        <dbReference type="Pfam" id="PF07631"/>
    </source>
</evidence>
<feature type="domain" description="DUF1585" evidence="1">
    <location>
        <begin position="787"/>
        <end position="860"/>
    </location>
</feature>
<dbReference type="EMBL" id="AFAR01000168">
    <property type="protein sequence ID" value="EGF26865.1"/>
    <property type="molecule type" value="Genomic_DNA"/>
</dbReference>
<proteinExistence type="predicted"/>
<accession>F2ATN1</accession>
<dbReference type="AlphaFoldDB" id="F2ATN1"/>
<evidence type="ECO:0000313" key="7">
    <source>
        <dbReference type="EMBL" id="EGF26865.1"/>
    </source>
</evidence>
<feature type="domain" description="Cytochrome C Planctomycete-type" evidence="5">
    <location>
        <begin position="63"/>
        <end position="110"/>
    </location>
</feature>
<evidence type="ECO:0000259" key="2">
    <source>
        <dbReference type="Pfam" id="PF07626"/>
    </source>
</evidence>
<organism evidence="7 8">
    <name type="scientific">Rhodopirellula baltica WH47</name>
    <dbReference type="NCBI Taxonomy" id="991778"/>
    <lineage>
        <taxon>Bacteria</taxon>
        <taxon>Pseudomonadati</taxon>
        <taxon>Planctomycetota</taxon>
        <taxon>Planctomycetia</taxon>
        <taxon>Pirellulales</taxon>
        <taxon>Pirellulaceae</taxon>
        <taxon>Rhodopirellula</taxon>
    </lineage>
</organism>
<dbReference type="InterPro" id="IPR013042">
    <property type="entry name" value="DUF1592"/>
</dbReference>
<reference evidence="7 8" key="1">
    <citation type="journal article" date="2013" name="Mar. Genomics">
        <title>Expression of sulfatases in Rhodopirellula baltica and the diversity of sulfatases in the genus Rhodopirellula.</title>
        <authorList>
            <person name="Wegner C.E."/>
            <person name="Richter-Heitmann T."/>
            <person name="Klindworth A."/>
            <person name="Klockow C."/>
            <person name="Richter M."/>
            <person name="Achstetter T."/>
            <person name="Glockner F.O."/>
            <person name="Harder J."/>
        </authorList>
    </citation>
    <scope>NUCLEOTIDE SEQUENCE [LARGE SCALE GENOMIC DNA]</scope>
    <source>
        <strain evidence="7 8">WH47</strain>
    </source>
</reference>
<dbReference type="Pfam" id="PF07635">
    <property type="entry name" value="PSCyt1"/>
    <property type="match status" value="1"/>
</dbReference>
<sequence length="863" mass="97202">MLPWNRGDVTKWITYRKSFELTTWKPRPFFFATALIVAAQIIATEPIFAAVPADVLASLTTHCIECHGPESAEANLRIDQLTSDLADRENALKWIEIRNAINLGEMPPDGERPLPVDIISQTSEWVSGELREVDRLRSRSDKQVRLRRLNRHEYTHTVSDLLSMKFPTGESPLDTLPPDGTAEGFDKVSSALMIDPSLMTQYYRVARRIADRAIVDGPPEYPTETMRLEFEEIADSHAIGYLVTRRGMNPVPGGLQLIEGSTRSFGMLRYPDRKDNNVAPINGFYRFTIRAGGSPGADGEVPRIRLKHNHPDDSMQTIMEYDVTAPWDSPAETSVTIPRDTLGGELNIELLNNTKLSMGQRPGENFMRRINEVGEAGDFTESLRLAGRKVAEGWGGDRSTPDPEKLDLTKFPRVFLDHLEVEGPLYDQWPPKSHTTVLFRGEAGTDDLAYAREILLRLLPTAWRRPVEESEIEPILGVIQSELANGETFHEAIRVGLAATLTSPNFLYLAEGTGNSADTSVLTNHEIASRMSYFLWSSMPDQELFLAAQDGELTDPNHRKQQVERMLADPKMDRFVDSFARQWLQTDTFLTFTPDRSQYREYDEKLSEAIVREPLEFFHEIFRSDRSVLNFLDSDFVVINDRLARHYGIDGVSGEEFRKVDLPSGSVRGGLLAMAGVHQAGSDGTRTKPVSRAVYVREVLFNNPPDPPPPNAGEVEPNIQGQRLTVRERLLQHQQIEACAVCHRSLDPYGLALENFNVIGQWREQQDGENFRGRNLPEIDASGRLPNGNEFTGFEDFRGLLLQQSDRFRRALAEKMFVYAFGRPVGPEDDAPLTRVVTDMKAEGDTFRALIQSIVSSQAFVSR</sequence>
<feature type="domain" description="DUF1595" evidence="6">
    <location>
        <begin position="450"/>
        <end position="511"/>
    </location>
</feature>
<dbReference type="Proteomes" id="UP000006222">
    <property type="component" value="Unassembled WGS sequence"/>
</dbReference>
<evidence type="ECO:0000259" key="1">
    <source>
        <dbReference type="Pfam" id="PF07624"/>
    </source>
</evidence>
<dbReference type="Pfam" id="PF07631">
    <property type="entry name" value="PSD4"/>
    <property type="match status" value="1"/>
</dbReference>
<evidence type="ECO:0000259" key="3">
    <source>
        <dbReference type="Pfam" id="PF07627"/>
    </source>
</evidence>
<dbReference type="PATRIC" id="fig|991778.3.peg.3272"/>
<gene>
    <name evidence="7" type="ORF">RBWH47_03904</name>
</gene>
<dbReference type="InterPro" id="IPR013043">
    <property type="entry name" value="DUF1595"/>
</dbReference>
<dbReference type="Pfam" id="PF07624">
    <property type="entry name" value="PSD2"/>
    <property type="match status" value="1"/>
</dbReference>
<evidence type="ECO:0000313" key="8">
    <source>
        <dbReference type="Proteomes" id="UP000006222"/>
    </source>
</evidence>
<evidence type="ECO:0000259" key="6">
    <source>
        <dbReference type="Pfam" id="PF07637"/>
    </source>
</evidence>
<feature type="domain" description="DUF1592" evidence="4">
    <location>
        <begin position="522"/>
        <end position="649"/>
    </location>
</feature>
<dbReference type="Pfam" id="PF07626">
    <property type="entry name" value="PSD3"/>
    <property type="match status" value="1"/>
</dbReference>